<gene>
    <name evidence="1" type="ORF">V1525DRAFT_401260</name>
</gene>
<organism evidence="1 2">
    <name type="scientific">Lipomyces kononenkoae</name>
    <name type="common">Yeast</name>
    <dbReference type="NCBI Taxonomy" id="34357"/>
    <lineage>
        <taxon>Eukaryota</taxon>
        <taxon>Fungi</taxon>
        <taxon>Dikarya</taxon>
        <taxon>Ascomycota</taxon>
        <taxon>Saccharomycotina</taxon>
        <taxon>Lipomycetes</taxon>
        <taxon>Lipomycetales</taxon>
        <taxon>Lipomycetaceae</taxon>
        <taxon>Lipomyces</taxon>
    </lineage>
</organism>
<dbReference type="Proteomes" id="UP001433508">
    <property type="component" value="Unassembled WGS sequence"/>
</dbReference>
<sequence length="784" mass="85261">MTPKKSALIKRRRRRFISASDKADIGNNSSVSESGSSSCSISSLSDDNSHEDDSDDKTDGADLDINRSIESEAATSSLQAPTTIDPPAHSQLFQEPDAKNVAPVAGLVSPAADGPRRFNSSNGWDRFPDVVNRNGQVDLEKIAGSKPRVIHYLNARKSIETGDYDGRQKQYRDSFRQADGGDKYRSGFRPQSLQSAKTRHENAPFIRNARWWSRPGQSPNYADIVTLLLQSPLYVKIPGDATSKIIKGYHRTLHSFAPEPILARRPMRIFLPDTKAKIVYPSAAAEKPTKSAPTDEIATTSAYSPASFDSNISQSPQPSVGIGLKTERPSTGSFTRNKKYTDVRLETGQQFQQYTTASGGLLEASNTERVDTSQRLEGSSIQPLVLPSNASQATVISTTQGQTGPVVSDKAQRRPRKSPFMSDVVRFGSEDRRQPSRSPHGGQFGTPRENVDYSHRPGANASDVLTKADSKDSENVPPQKQQHESASAVNSTLFEDDEPSLVPKVRLPPASVYSRADTSCRAESKSPKLPAAIESESAPSTVVPQQTVAPMQASAAPVTLPPQSAEPVTEGPIAALPTGPTIPKEYRLTPDVMHQPRPTKFVSVADIEPPVPQQSPVDGQQQRYTYAPRPRGFSNGYRGPRQDNSHGSHMPQYYYPSQTQDGKGMMRNIVPRAYAQGGYVSSMDGMSPAAYPPVVMPNGAILPVAAPSPQPVVTSVPSSTIAQETNGMVYFYDPLQYYQYYTESTATPPQAPPVVVPVVAPTQAVDGGIYYYPHVPQSTAYYQH</sequence>
<proteinExistence type="predicted"/>
<keyword evidence="2" id="KW-1185">Reference proteome</keyword>
<evidence type="ECO:0000313" key="1">
    <source>
        <dbReference type="EMBL" id="KAK9238330.1"/>
    </source>
</evidence>
<name>A0ACC3T3Y4_LIPKO</name>
<comment type="caution">
    <text evidence="1">The sequence shown here is derived from an EMBL/GenBank/DDBJ whole genome shotgun (WGS) entry which is preliminary data.</text>
</comment>
<evidence type="ECO:0000313" key="2">
    <source>
        <dbReference type="Proteomes" id="UP001433508"/>
    </source>
</evidence>
<protein>
    <submittedName>
        <fullName evidence="1">Uncharacterized protein</fullName>
    </submittedName>
</protein>
<accession>A0ACC3T3Y4</accession>
<reference evidence="2" key="1">
    <citation type="journal article" date="2024" name="Front. Bioeng. Biotechnol.">
        <title>Genome-scale model development and genomic sequencing of the oleaginous clade Lipomyces.</title>
        <authorList>
            <person name="Czajka J.J."/>
            <person name="Han Y."/>
            <person name="Kim J."/>
            <person name="Mondo S.J."/>
            <person name="Hofstad B.A."/>
            <person name="Robles A."/>
            <person name="Haridas S."/>
            <person name="Riley R."/>
            <person name="LaButti K."/>
            <person name="Pangilinan J."/>
            <person name="Andreopoulos W."/>
            <person name="Lipzen A."/>
            <person name="Yan J."/>
            <person name="Wang M."/>
            <person name="Ng V."/>
            <person name="Grigoriev I.V."/>
            <person name="Spatafora J.W."/>
            <person name="Magnuson J.K."/>
            <person name="Baker S.E."/>
            <person name="Pomraning K.R."/>
        </authorList>
    </citation>
    <scope>NUCLEOTIDE SEQUENCE [LARGE SCALE GENOMIC DNA]</scope>
    <source>
        <strain evidence="2">CBS 7786</strain>
    </source>
</reference>
<dbReference type="EMBL" id="MU971357">
    <property type="protein sequence ID" value="KAK9238330.1"/>
    <property type="molecule type" value="Genomic_DNA"/>
</dbReference>